<protein>
    <submittedName>
        <fullName evidence="2">Uncharacterized protein</fullName>
    </submittedName>
</protein>
<feature type="transmembrane region" description="Helical" evidence="1">
    <location>
        <begin position="287"/>
        <end position="309"/>
    </location>
</feature>
<keyword evidence="3" id="KW-1185">Reference proteome</keyword>
<dbReference type="Pfam" id="PF14559">
    <property type="entry name" value="TPR_19"/>
    <property type="match status" value="1"/>
</dbReference>
<feature type="transmembrane region" description="Helical" evidence="1">
    <location>
        <begin position="243"/>
        <end position="266"/>
    </location>
</feature>
<comment type="caution">
    <text evidence="2">The sequence shown here is derived from an EMBL/GenBank/DDBJ whole genome shotgun (WGS) entry which is preliminary data.</text>
</comment>
<dbReference type="PANTHER" id="PTHR44809:SF1">
    <property type="entry name" value="PROTEIN O-MANNOSYL-TRANSFERASE TMTC1"/>
    <property type="match status" value="1"/>
</dbReference>
<keyword evidence="1" id="KW-0472">Membrane</keyword>
<organism evidence="2 3">
    <name type="scientific">Nocardioides mangrovicus</name>
    <dbReference type="NCBI Taxonomy" id="2478913"/>
    <lineage>
        <taxon>Bacteria</taxon>
        <taxon>Bacillati</taxon>
        <taxon>Actinomycetota</taxon>
        <taxon>Actinomycetes</taxon>
        <taxon>Propionibacteriales</taxon>
        <taxon>Nocardioidaceae</taxon>
        <taxon>Nocardioides</taxon>
    </lineage>
</organism>
<accession>A0A3L8P0U9</accession>
<dbReference type="Proteomes" id="UP000281708">
    <property type="component" value="Unassembled WGS sequence"/>
</dbReference>
<dbReference type="RefSeq" id="WP_121806705.1">
    <property type="nucleotide sequence ID" value="NZ_RDBE01000008.1"/>
</dbReference>
<dbReference type="InterPro" id="IPR011990">
    <property type="entry name" value="TPR-like_helical_dom_sf"/>
</dbReference>
<name>A0A3L8P0U9_9ACTN</name>
<feature type="transmembrane region" description="Helical" evidence="1">
    <location>
        <begin position="221"/>
        <end position="237"/>
    </location>
</feature>
<dbReference type="AlphaFoldDB" id="A0A3L8P0U9"/>
<dbReference type="SUPFAM" id="SSF48452">
    <property type="entry name" value="TPR-like"/>
    <property type="match status" value="1"/>
</dbReference>
<feature type="transmembrane region" description="Helical" evidence="1">
    <location>
        <begin position="315"/>
        <end position="337"/>
    </location>
</feature>
<gene>
    <name evidence="2" type="ORF">D9V37_13530</name>
</gene>
<dbReference type="Gene3D" id="1.25.40.10">
    <property type="entry name" value="Tetratricopeptide repeat domain"/>
    <property type="match status" value="2"/>
</dbReference>
<evidence type="ECO:0000313" key="3">
    <source>
        <dbReference type="Proteomes" id="UP000281708"/>
    </source>
</evidence>
<evidence type="ECO:0000256" key="1">
    <source>
        <dbReference type="SAM" id="Phobius"/>
    </source>
</evidence>
<proteinExistence type="predicted"/>
<keyword evidence="1" id="KW-0812">Transmembrane</keyword>
<sequence>MPTEEVWHGIHLYELGRYAEARRVAAQLLASEPEDPTALRLLAHCQLNLNQTDEALKAANRLVAAEPGDGEGHRLASVALQRLHQRTEAHRAAASAVRLEPLDAANHVQLALTAQPLRGHRREARAAAARAVQLAPHDADAHFATGFTARRGTTRRAAYRRALALDPAHSGAGNNLQVARGRTVRLNSLVRGYLSVLEHDPSYETAQRNLVALTYRFVRRYYWSGVVLVLLGIGLSAEPRSDWWPAAPLVAVVALAVGTWYAAHTWRQLPVGPRHFLLAAWRSRTHLVATTLHTAALLVCALVLLTVPVPSVARVATLAVTPLIWLNLALFAWALVLRPRR</sequence>
<reference evidence="2 3" key="1">
    <citation type="submission" date="2018-10" db="EMBL/GenBank/DDBJ databases">
        <title>Marmoricola sp. 4Q3S-7 whole genome shotgun sequence.</title>
        <authorList>
            <person name="Li F."/>
        </authorList>
    </citation>
    <scope>NUCLEOTIDE SEQUENCE [LARGE SCALE GENOMIC DNA]</scope>
    <source>
        <strain evidence="2 3">4Q3S-7</strain>
    </source>
</reference>
<dbReference type="OrthoDB" id="4195976at2"/>
<dbReference type="InterPro" id="IPR052943">
    <property type="entry name" value="TMTC_O-mannosyl-trnsfr"/>
</dbReference>
<evidence type="ECO:0000313" key="2">
    <source>
        <dbReference type="EMBL" id="RLV48744.1"/>
    </source>
</evidence>
<dbReference type="EMBL" id="RDBE01000008">
    <property type="protein sequence ID" value="RLV48744.1"/>
    <property type="molecule type" value="Genomic_DNA"/>
</dbReference>
<dbReference type="PANTHER" id="PTHR44809">
    <property type="match status" value="1"/>
</dbReference>
<keyword evidence="1" id="KW-1133">Transmembrane helix</keyword>